<comment type="caution">
    <text evidence="2">The sequence shown here is derived from an EMBL/GenBank/DDBJ whole genome shotgun (WGS) entry which is preliminary data.</text>
</comment>
<organism evidence="2 3">
    <name type="scientific">Streblomastix strix</name>
    <dbReference type="NCBI Taxonomy" id="222440"/>
    <lineage>
        <taxon>Eukaryota</taxon>
        <taxon>Metamonada</taxon>
        <taxon>Preaxostyla</taxon>
        <taxon>Oxymonadida</taxon>
        <taxon>Streblomastigidae</taxon>
        <taxon>Streblomastix</taxon>
    </lineage>
</organism>
<evidence type="ECO:0000256" key="1">
    <source>
        <dbReference type="SAM" id="MobiDB-lite"/>
    </source>
</evidence>
<accession>A0A5J4WKV6</accession>
<dbReference type="Proteomes" id="UP000324800">
    <property type="component" value="Unassembled WGS sequence"/>
</dbReference>
<evidence type="ECO:0000313" key="3">
    <source>
        <dbReference type="Proteomes" id="UP000324800"/>
    </source>
</evidence>
<evidence type="ECO:0000313" key="2">
    <source>
        <dbReference type="EMBL" id="KAA6395677.1"/>
    </source>
</evidence>
<name>A0A5J4WKV6_9EUKA</name>
<sequence>MFPLLTREDDYRVISSAIFTIFYVVRAGRCGQRQRKDQMEKKETIQDQQTEDETPEIQS</sequence>
<gene>
    <name evidence="2" type="ORF">EZS28_008794</name>
</gene>
<protein>
    <submittedName>
        <fullName evidence="2">Uncharacterized protein</fullName>
    </submittedName>
</protein>
<dbReference type="AlphaFoldDB" id="A0A5J4WKV6"/>
<feature type="compositionally biased region" description="Acidic residues" evidence="1">
    <location>
        <begin position="49"/>
        <end position="59"/>
    </location>
</feature>
<feature type="compositionally biased region" description="Basic and acidic residues" evidence="1">
    <location>
        <begin position="34"/>
        <end position="45"/>
    </location>
</feature>
<dbReference type="EMBL" id="SNRW01001618">
    <property type="protein sequence ID" value="KAA6395677.1"/>
    <property type="molecule type" value="Genomic_DNA"/>
</dbReference>
<reference evidence="2 3" key="1">
    <citation type="submission" date="2019-03" db="EMBL/GenBank/DDBJ databases">
        <title>Single cell metagenomics reveals metabolic interactions within the superorganism composed of flagellate Streblomastix strix and complex community of Bacteroidetes bacteria on its surface.</title>
        <authorList>
            <person name="Treitli S.C."/>
            <person name="Kolisko M."/>
            <person name="Husnik F."/>
            <person name="Keeling P."/>
            <person name="Hampl V."/>
        </authorList>
    </citation>
    <scope>NUCLEOTIDE SEQUENCE [LARGE SCALE GENOMIC DNA]</scope>
    <source>
        <strain evidence="2">ST1C</strain>
    </source>
</reference>
<feature type="non-terminal residue" evidence="2">
    <location>
        <position position="59"/>
    </location>
</feature>
<proteinExistence type="predicted"/>
<feature type="region of interest" description="Disordered" evidence="1">
    <location>
        <begin position="30"/>
        <end position="59"/>
    </location>
</feature>